<name>A0A5Q2MIH9_9ACTN</name>
<dbReference type="PROSITE" id="PS50887">
    <property type="entry name" value="GGDEF"/>
    <property type="match status" value="1"/>
</dbReference>
<protein>
    <submittedName>
        <fullName evidence="1">Diguanylate cyclase</fullName>
    </submittedName>
</protein>
<dbReference type="KEGG" id="aef:GEV26_01270"/>
<dbReference type="Proteomes" id="UP000392064">
    <property type="component" value="Chromosome"/>
</dbReference>
<evidence type="ECO:0000313" key="1">
    <source>
        <dbReference type="EMBL" id="QGG40115.1"/>
    </source>
</evidence>
<dbReference type="GO" id="GO:0052621">
    <property type="term" value="F:diguanylate cyclase activity"/>
    <property type="evidence" value="ECO:0007669"/>
    <property type="project" value="TreeGrafter"/>
</dbReference>
<dbReference type="Pfam" id="PF00990">
    <property type="entry name" value="GGDEF"/>
    <property type="match status" value="1"/>
</dbReference>
<dbReference type="GO" id="GO:1902201">
    <property type="term" value="P:negative regulation of bacterial-type flagellum-dependent cell motility"/>
    <property type="evidence" value="ECO:0007669"/>
    <property type="project" value="TreeGrafter"/>
</dbReference>
<dbReference type="Gene3D" id="3.30.70.270">
    <property type="match status" value="1"/>
</dbReference>
<dbReference type="InterPro" id="IPR050469">
    <property type="entry name" value="Diguanylate_Cyclase"/>
</dbReference>
<organism evidence="1 2">
    <name type="scientific">Aeromicrobium yanjiei</name>
    <dbReference type="NCBI Taxonomy" id="2662028"/>
    <lineage>
        <taxon>Bacteria</taxon>
        <taxon>Bacillati</taxon>
        <taxon>Actinomycetota</taxon>
        <taxon>Actinomycetes</taxon>
        <taxon>Propionibacteriales</taxon>
        <taxon>Nocardioidaceae</taxon>
        <taxon>Aeromicrobium</taxon>
    </lineage>
</organism>
<dbReference type="NCBIfam" id="TIGR00254">
    <property type="entry name" value="GGDEF"/>
    <property type="match status" value="1"/>
</dbReference>
<dbReference type="InterPro" id="IPR043128">
    <property type="entry name" value="Rev_trsase/Diguanyl_cyclase"/>
</dbReference>
<sequence>MRTEAQGGRLTSLPGLAGTTALMYAVSSALLISAVITWQPGKNPRWAFEVLAVVAVSFLAWVLARGPRFTQQEALAMTAVLLAVIGCLTWTTHLLLGAFANGTALPIVAVYVIWYLRPGSGRVVLFLGVAWWFIAIAHHGDGAVLPLAAAVVVQTVIATEVFARIKGRMDDLARRDHLTGALNRRGITEVLDRELEQSARRSQPISVVAIDLDGLRAVNNTRGHGAGDDLLEAMATHWSGHLRRQDAVGRVGGDEFLIVLPATSKEQAEQIVERMASGSPGSWSAGVAEAKVGDSAHTMIERADRRMYAAKAARQRA</sequence>
<reference evidence="1 2" key="1">
    <citation type="submission" date="2019-11" db="EMBL/GenBank/DDBJ databases">
        <authorList>
            <person name="Li J."/>
        </authorList>
    </citation>
    <scope>NUCLEOTIDE SEQUENCE [LARGE SCALE GENOMIC DNA]</scope>
    <source>
        <strain evidence="1 2">MF47</strain>
    </source>
</reference>
<gene>
    <name evidence="1" type="ORF">GEV26_01270</name>
</gene>
<dbReference type="EMBL" id="CP045737">
    <property type="protein sequence ID" value="QGG40115.1"/>
    <property type="molecule type" value="Genomic_DNA"/>
</dbReference>
<proteinExistence type="predicted"/>
<accession>A0A5Q2MIH9</accession>
<dbReference type="InterPro" id="IPR029787">
    <property type="entry name" value="Nucleotide_cyclase"/>
</dbReference>
<dbReference type="InterPro" id="IPR000160">
    <property type="entry name" value="GGDEF_dom"/>
</dbReference>
<dbReference type="AlphaFoldDB" id="A0A5Q2MIH9"/>
<dbReference type="SMART" id="SM00267">
    <property type="entry name" value="GGDEF"/>
    <property type="match status" value="1"/>
</dbReference>
<dbReference type="PANTHER" id="PTHR45138:SF9">
    <property type="entry name" value="DIGUANYLATE CYCLASE DGCM-RELATED"/>
    <property type="match status" value="1"/>
</dbReference>
<dbReference type="CDD" id="cd01949">
    <property type="entry name" value="GGDEF"/>
    <property type="match status" value="1"/>
</dbReference>
<dbReference type="GO" id="GO:0043709">
    <property type="term" value="P:cell adhesion involved in single-species biofilm formation"/>
    <property type="evidence" value="ECO:0007669"/>
    <property type="project" value="TreeGrafter"/>
</dbReference>
<dbReference type="RefSeq" id="WP_153651388.1">
    <property type="nucleotide sequence ID" value="NZ_CP045737.1"/>
</dbReference>
<dbReference type="GO" id="GO:0005886">
    <property type="term" value="C:plasma membrane"/>
    <property type="evidence" value="ECO:0007669"/>
    <property type="project" value="TreeGrafter"/>
</dbReference>
<evidence type="ECO:0000313" key="2">
    <source>
        <dbReference type="Proteomes" id="UP000392064"/>
    </source>
</evidence>
<dbReference type="SUPFAM" id="SSF55073">
    <property type="entry name" value="Nucleotide cyclase"/>
    <property type="match status" value="1"/>
</dbReference>
<dbReference type="PANTHER" id="PTHR45138">
    <property type="entry name" value="REGULATORY COMPONENTS OF SENSORY TRANSDUCTION SYSTEM"/>
    <property type="match status" value="1"/>
</dbReference>
<keyword evidence="2" id="KW-1185">Reference proteome</keyword>